<dbReference type="AlphaFoldDB" id="A0AAV4ZDX1"/>
<gene>
    <name evidence="1" type="ORF">OICFNHDK_4506</name>
</gene>
<sequence>MNRTIFHDANEISIQRLLAKYLSDAPRHASALYSGATIFIEPSRHRTGIPPDAICQRYMITHVGEEWSIVVRAVWRDGELYRPTATHTRIEEYTDLRSRYGTDEQSVATAVNAWLRRQDDL</sequence>
<evidence type="ECO:0000313" key="2">
    <source>
        <dbReference type="Proteomes" id="UP001055307"/>
    </source>
</evidence>
<accession>A0AAV4ZDX1</accession>
<protein>
    <submittedName>
        <fullName evidence="1">Uncharacterized protein</fullName>
    </submittedName>
</protein>
<keyword evidence="2" id="KW-1185">Reference proteome</keyword>
<organism evidence="1 2">
    <name type="scientific">Methylobacterium bullatum</name>
    <dbReference type="NCBI Taxonomy" id="570505"/>
    <lineage>
        <taxon>Bacteria</taxon>
        <taxon>Pseudomonadati</taxon>
        <taxon>Pseudomonadota</taxon>
        <taxon>Alphaproteobacteria</taxon>
        <taxon>Hyphomicrobiales</taxon>
        <taxon>Methylobacteriaceae</taxon>
        <taxon>Methylobacterium</taxon>
    </lineage>
</organism>
<reference evidence="1" key="2">
    <citation type="submission" date="2021-08" db="EMBL/GenBank/DDBJ databases">
        <authorList>
            <person name="Tani A."/>
            <person name="Ola A."/>
            <person name="Ogura Y."/>
            <person name="Katsura K."/>
            <person name="Hayashi T."/>
        </authorList>
    </citation>
    <scope>NUCLEOTIDE SEQUENCE</scope>
    <source>
        <strain evidence="1">DSM 21893</strain>
    </source>
</reference>
<dbReference type="EMBL" id="BPQF01000036">
    <property type="protein sequence ID" value="GJD42015.1"/>
    <property type="molecule type" value="Genomic_DNA"/>
</dbReference>
<comment type="caution">
    <text evidence="1">The sequence shown here is derived from an EMBL/GenBank/DDBJ whole genome shotgun (WGS) entry which is preliminary data.</text>
</comment>
<evidence type="ECO:0000313" key="1">
    <source>
        <dbReference type="EMBL" id="GJD42015.1"/>
    </source>
</evidence>
<reference evidence="1" key="1">
    <citation type="journal article" date="2016" name="Front. Microbiol.">
        <title>Genome Sequence of the Piezophilic, Mesophilic Sulfate-Reducing Bacterium Desulfovibrio indicus J2T.</title>
        <authorList>
            <person name="Cao J."/>
            <person name="Maignien L."/>
            <person name="Shao Z."/>
            <person name="Alain K."/>
            <person name="Jebbar M."/>
        </authorList>
    </citation>
    <scope>NUCLEOTIDE SEQUENCE</scope>
    <source>
        <strain evidence="1">DSM 21893</strain>
    </source>
</reference>
<name>A0AAV4ZDX1_9HYPH</name>
<dbReference type="RefSeq" id="WP_192215487.1">
    <property type="nucleotide sequence ID" value="NZ_BPQF01000036.1"/>
</dbReference>
<proteinExistence type="predicted"/>
<dbReference type="Proteomes" id="UP001055307">
    <property type="component" value="Unassembled WGS sequence"/>
</dbReference>